<proteinExistence type="predicted"/>
<dbReference type="EMBL" id="JADQDQ010000003">
    <property type="protein sequence ID" value="MBF9237461.1"/>
    <property type="molecule type" value="Genomic_DNA"/>
</dbReference>
<keyword evidence="2" id="KW-1185">Reference proteome</keyword>
<sequence length="234" mass="26139">MKNRVLRVTNGKDQTLRDLINNTGINDFRDIPVSKVIYKHKPVDMQALILLLNATGTMTLRQRVNKLWSAVETLVGDRPEFASLDIDIEDCKRMVKQVLVLDSWLGFDMERQAVAAVGSHFTGYTMYSHTLLDSKYSVDFAVMTSTSGVATPNGKESVVLGIQVKPLNYKFTSPTSTWGSHKALDHQRQAAFRDRTGAETVDLYYSKETMAFTNLDEVIDRVNQAISGTTAIGK</sequence>
<gene>
    <name evidence="1" type="ORF">I2I05_08625</name>
</gene>
<dbReference type="RefSeq" id="WP_196281833.1">
    <property type="nucleotide sequence ID" value="NZ_JADQDQ010000003.1"/>
</dbReference>
<evidence type="ECO:0000313" key="1">
    <source>
        <dbReference type="EMBL" id="MBF9237461.1"/>
    </source>
</evidence>
<reference evidence="1 2" key="1">
    <citation type="submission" date="2020-11" db="EMBL/GenBank/DDBJ databases">
        <authorList>
            <person name="Kim M.K."/>
        </authorList>
    </citation>
    <scope>NUCLEOTIDE SEQUENCE [LARGE SCALE GENOMIC DNA]</scope>
    <source>
        <strain evidence="1 2">BT683</strain>
    </source>
</reference>
<dbReference type="Proteomes" id="UP000597617">
    <property type="component" value="Unassembled WGS sequence"/>
</dbReference>
<comment type="caution">
    <text evidence="1">The sequence shown here is derived from an EMBL/GenBank/DDBJ whole genome shotgun (WGS) entry which is preliminary data.</text>
</comment>
<evidence type="ECO:0000313" key="2">
    <source>
        <dbReference type="Proteomes" id="UP000597617"/>
    </source>
</evidence>
<protein>
    <submittedName>
        <fullName evidence="1">Uncharacterized protein</fullName>
    </submittedName>
</protein>
<name>A0ABS0IGH9_9BACT</name>
<organism evidence="1 2">
    <name type="scientific">Hymenobacter jeongseonensis</name>
    <dbReference type="NCBI Taxonomy" id="2791027"/>
    <lineage>
        <taxon>Bacteria</taxon>
        <taxon>Pseudomonadati</taxon>
        <taxon>Bacteroidota</taxon>
        <taxon>Cytophagia</taxon>
        <taxon>Cytophagales</taxon>
        <taxon>Hymenobacteraceae</taxon>
        <taxon>Hymenobacter</taxon>
    </lineage>
</organism>
<accession>A0ABS0IGH9</accession>